<protein>
    <recommendedName>
        <fullName evidence="5">ZP domain-containing protein</fullName>
    </recommendedName>
</protein>
<feature type="region of interest" description="Disordered" evidence="1">
    <location>
        <begin position="868"/>
        <end position="911"/>
    </location>
</feature>
<dbReference type="FunCoup" id="A0A6I8TPS6">
    <property type="interactions" value="6"/>
</dbReference>
<dbReference type="InParanoid" id="A0A6I8TPS6"/>
<feature type="region of interest" description="Disordered" evidence="1">
    <location>
        <begin position="779"/>
        <end position="829"/>
    </location>
</feature>
<feature type="compositionally biased region" description="Low complexity" evidence="1">
    <location>
        <begin position="874"/>
        <end position="886"/>
    </location>
</feature>
<feature type="region of interest" description="Disordered" evidence="1">
    <location>
        <begin position="925"/>
        <end position="955"/>
    </location>
</feature>
<sequence>MGVLCDVFAEQCTKKGLLSFLIVCRWHTNDCMTTINSKMSTNVVSFMLTILAITVVTFEVTAQSNYASHANSIEYQGEGLPEEATLDGKVTKLDDLSPIIFLNRTKAALNCAAGSMQVDLKFNEKFFGTAYANFDRNSACQITGKGDTSYSIELPLKGCGTKQEPQRVFTNNIVVRFHPGLEMDGDEIITIVCRYPPPVAPVPAGLPAPILTNIVPASILEPPLKGIQILFIICAIMFLTLLLIGLGVSYYCLRRQPMPIVRRVVHVGSGSEITALETGSIGSISGMKIAPVHTALHQTRSISGSDGPLIPSDYPSESHSENEEVDTGSLPVSSHGSYENSAFVQDSSSIYSENYGQSQDIRTFETCEASPKFDIHVRVKRTPPPLPSPLTSDTESNTTISRMERNNLSTILESHEDARSDSVLTFESLQEAGHTQFTYTPELHTVPKHIQQAPVVSKITKAQQQYIQRDTWPENYVDGPQASSSRSIVSLGTEMTDTHSMTEIVDSSHLYPANYHNAIDLKYTNNLHELPVTPIKKNAISSHVIDDVFMQTVTEKTTIEDIEKHKRMVTEYKAKPVIDPNWDVTIRNYQENSQPEWEDFSDVSSASGMTIPQTMPTKMTVPTSTYISESDVMLQSPELVGNMKPIELPPEDKSVSNWDVLIRVLQDVEIPDISVTTARLQSDRAPVPLATQLSYEDKAKWKQIITTESTLRTMLTEAVVREDFERIRTDARYENLFEPQSWEIIMRILAPPDDVELRRSSRKKRETWDTRSRRSSLPTLYEYDSDGGSSVRTITQDPIVVTTQHRDSYESSRPRSRKTSRSSYSSNNVDYRSMTEMTVDFAKSKYPDSYSDGSSYSAHQYYEDDPYDHRSIQRSSSHPSLARSASEFTERWVAPEETDSSTPDASPQMTRRERNLMVQSNVAQMGDSRHIIHESQTQYIETRKTNYRTNRDDEW</sequence>
<keyword evidence="4" id="KW-1185">Reference proteome</keyword>
<reference evidence="3" key="2">
    <citation type="submission" date="2020-05" db="UniProtKB">
        <authorList>
            <consortium name="EnsemblMetazoa"/>
        </authorList>
    </citation>
    <scope>IDENTIFICATION</scope>
    <source>
        <strain evidence="3">LVP_AGWG</strain>
    </source>
</reference>
<accession>A0A6I8TPS6</accession>
<feature type="transmembrane region" description="Helical" evidence="2">
    <location>
        <begin position="229"/>
        <end position="253"/>
    </location>
</feature>
<evidence type="ECO:0008006" key="5">
    <source>
        <dbReference type="Google" id="ProtNLM"/>
    </source>
</evidence>
<gene>
    <name evidence="3" type="primary">5579527</name>
</gene>
<feature type="compositionally biased region" description="Basic and acidic residues" evidence="1">
    <location>
        <begin position="941"/>
        <end position="955"/>
    </location>
</feature>
<keyword evidence="2" id="KW-1133">Transmembrane helix</keyword>
<proteinExistence type="predicted"/>
<name>A0A6I8TPS6_AEDAE</name>
<keyword evidence="2" id="KW-0812">Transmembrane</keyword>
<feature type="region of interest" description="Disordered" evidence="1">
    <location>
        <begin position="300"/>
        <end position="338"/>
    </location>
</feature>
<dbReference type="AlphaFoldDB" id="A0A6I8TPS6"/>
<evidence type="ECO:0000313" key="4">
    <source>
        <dbReference type="Proteomes" id="UP000008820"/>
    </source>
</evidence>
<evidence type="ECO:0000256" key="2">
    <source>
        <dbReference type="SAM" id="Phobius"/>
    </source>
</evidence>
<dbReference type="PANTHER" id="PTHR46560:SF11">
    <property type="entry name" value="GH09980P"/>
    <property type="match status" value="1"/>
</dbReference>
<keyword evidence="2" id="KW-0472">Membrane</keyword>
<dbReference type="EnsemblMetazoa" id="AAEL014226-RI">
    <property type="protein sequence ID" value="AAEL014226-PI"/>
    <property type="gene ID" value="AAEL014226"/>
</dbReference>
<dbReference type="Proteomes" id="UP000008820">
    <property type="component" value="Chromosome 3"/>
</dbReference>
<evidence type="ECO:0000256" key="1">
    <source>
        <dbReference type="SAM" id="MobiDB-lite"/>
    </source>
</evidence>
<feature type="compositionally biased region" description="Polar residues" evidence="1">
    <location>
        <begin position="787"/>
        <end position="796"/>
    </location>
</feature>
<feature type="compositionally biased region" description="Basic and acidic residues" evidence="1">
    <location>
        <begin position="804"/>
        <end position="813"/>
    </location>
</feature>
<evidence type="ECO:0000313" key="3">
    <source>
        <dbReference type="EnsemblMetazoa" id="AAEL014226-PI"/>
    </source>
</evidence>
<dbReference type="OrthoDB" id="10070678at2759"/>
<feature type="compositionally biased region" description="Polar residues" evidence="1">
    <location>
        <begin position="900"/>
        <end position="909"/>
    </location>
</feature>
<dbReference type="PANTHER" id="PTHR46560">
    <property type="entry name" value="CYPHER, ISOFORM B"/>
    <property type="match status" value="1"/>
</dbReference>
<reference evidence="3 4" key="1">
    <citation type="submission" date="2017-06" db="EMBL/GenBank/DDBJ databases">
        <title>Aedes aegypti genome working group (AGWG) sequencing and assembly.</title>
        <authorList>
            <consortium name="Aedes aegypti Genome Working Group (AGWG)"/>
            <person name="Matthews B.J."/>
        </authorList>
    </citation>
    <scope>NUCLEOTIDE SEQUENCE [LARGE SCALE GENOMIC DNA]</scope>
    <source>
        <strain evidence="3 4">LVP_AGWG</strain>
    </source>
</reference>
<organism evidence="3 4">
    <name type="scientific">Aedes aegypti</name>
    <name type="common">Yellowfever mosquito</name>
    <name type="synonym">Culex aegypti</name>
    <dbReference type="NCBI Taxonomy" id="7159"/>
    <lineage>
        <taxon>Eukaryota</taxon>
        <taxon>Metazoa</taxon>
        <taxon>Ecdysozoa</taxon>
        <taxon>Arthropoda</taxon>
        <taxon>Hexapoda</taxon>
        <taxon>Insecta</taxon>
        <taxon>Pterygota</taxon>
        <taxon>Neoptera</taxon>
        <taxon>Endopterygota</taxon>
        <taxon>Diptera</taxon>
        <taxon>Nematocera</taxon>
        <taxon>Culicoidea</taxon>
        <taxon>Culicidae</taxon>
        <taxon>Culicinae</taxon>
        <taxon>Aedini</taxon>
        <taxon>Aedes</taxon>
        <taxon>Stegomyia</taxon>
    </lineage>
</organism>